<evidence type="ECO:0000256" key="14">
    <source>
        <dbReference type="SAM" id="Phobius"/>
    </source>
</evidence>
<dbReference type="GO" id="GO:0019957">
    <property type="term" value="F:C-C chemokine binding"/>
    <property type="evidence" value="ECO:0000318"/>
    <property type="project" value="GO_Central"/>
</dbReference>
<dbReference type="InterPro" id="IPR017452">
    <property type="entry name" value="GPCR_Rhodpsn_7TM"/>
</dbReference>
<comment type="subcellular location">
    <subcellularLocation>
        <location evidence="1">Cell membrane</location>
        <topology evidence="1">Multi-pass membrane protein</topology>
    </subcellularLocation>
</comment>
<dbReference type="GO" id="GO:0009897">
    <property type="term" value="C:external side of plasma membrane"/>
    <property type="evidence" value="ECO:0000318"/>
    <property type="project" value="GO_Central"/>
</dbReference>
<dbReference type="GO" id="GO:0006955">
    <property type="term" value="P:immune response"/>
    <property type="evidence" value="ECO:0000318"/>
    <property type="project" value="GO_Central"/>
</dbReference>
<dbReference type="Proteomes" id="UP000018468">
    <property type="component" value="Linkage group LG26"/>
</dbReference>
<evidence type="ECO:0000256" key="9">
    <source>
        <dbReference type="ARBA" id="ARBA00023170"/>
    </source>
</evidence>
<dbReference type="PROSITE" id="PS00237">
    <property type="entry name" value="G_PROTEIN_RECEP_F1_1"/>
    <property type="match status" value="1"/>
</dbReference>
<evidence type="ECO:0000259" key="15">
    <source>
        <dbReference type="PROSITE" id="PS50262"/>
    </source>
</evidence>
<evidence type="ECO:0000256" key="8">
    <source>
        <dbReference type="ARBA" id="ARBA00023157"/>
    </source>
</evidence>
<evidence type="ECO:0000256" key="7">
    <source>
        <dbReference type="ARBA" id="ARBA00023136"/>
    </source>
</evidence>
<keyword evidence="6 13" id="KW-0297">G-protein coupled receptor</keyword>
<evidence type="ECO:0000313" key="16">
    <source>
        <dbReference type="Ensembl" id="ENSLOCP00000000881.1"/>
    </source>
</evidence>
<dbReference type="PROSITE" id="PS50262">
    <property type="entry name" value="G_PROTEIN_RECEP_F1_2"/>
    <property type="match status" value="1"/>
</dbReference>
<feature type="domain" description="G-protein coupled receptors family 1 profile" evidence="15">
    <location>
        <begin position="77"/>
        <end position="331"/>
    </location>
</feature>
<dbReference type="Ensembl" id="ENSLOCT00000000885.1">
    <property type="protein sequence ID" value="ENSLOCP00000000881.1"/>
    <property type="gene ID" value="ENSLOCG00000000794.1"/>
</dbReference>
<dbReference type="PRINTS" id="PR00657">
    <property type="entry name" value="CCCHEMOKINER"/>
</dbReference>
<reference evidence="17" key="1">
    <citation type="submission" date="2011-12" db="EMBL/GenBank/DDBJ databases">
        <title>The Draft Genome of Lepisosteus oculatus.</title>
        <authorList>
            <consortium name="The Broad Institute Genome Assembly &amp; Analysis Group"/>
            <consortium name="Computational R&amp;D Group"/>
            <consortium name="and Sequencing Platform"/>
            <person name="Di Palma F."/>
            <person name="Alfoldi J."/>
            <person name="Johnson J."/>
            <person name="Berlin A."/>
            <person name="Gnerre S."/>
            <person name="Jaffe D."/>
            <person name="MacCallum I."/>
            <person name="Young S."/>
            <person name="Walker B.J."/>
            <person name="Lander E.S."/>
            <person name="Lindblad-Toh K."/>
        </authorList>
    </citation>
    <scope>NUCLEOTIDE SEQUENCE [LARGE SCALE GENOMIC DNA]</scope>
</reference>
<evidence type="ECO:0000256" key="13">
    <source>
        <dbReference type="RuleBase" id="RU000688"/>
    </source>
</evidence>
<dbReference type="PANTHER" id="PTHR10489">
    <property type="entry name" value="CELL ADHESION MOLECULE"/>
    <property type="match status" value="1"/>
</dbReference>
<comment type="similarity">
    <text evidence="13">Belongs to the G-protein coupled receptor 1 family.</text>
</comment>
<dbReference type="PANTHER" id="PTHR10489:SF618">
    <property type="entry name" value="C-X-C CHEMOKINE RECEPTOR TYPE 5"/>
    <property type="match status" value="1"/>
</dbReference>
<dbReference type="OrthoDB" id="10053194at2759"/>
<name>W5LXM4_LEPOC</name>
<keyword evidence="7 14" id="KW-0472">Membrane</keyword>
<dbReference type="eggNOG" id="KOG3656">
    <property type="taxonomic scope" value="Eukaryota"/>
</dbReference>
<evidence type="ECO:0000256" key="6">
    <source>
        <dbReference type="ARBA" id="ARBA00023040"/>
    </source>
</evidence>
<dbReference type="Pfam" id="PF00001">
    <property type="entry name" value="7tm_1"/>
    <property type="match status" value="1"/>
</dbReference>
<evidence type="ECO:0000313" key="17">
    <source>
        <dbReference type="Proteomes" id="UP000018468"/>
    </source>
</evidence>
<keyword evidence="10" id="KW-0325">Glycoprotein</keyword>
<keyword evidence="11 13" id="KW-0807">Transducer</keyword>
<keyword evidence="17" id="KW-1185">Reference proteome</keyword>
<organism evidence="16 17">
    <name type="scientific">Lepisosteus oculatus</name>
    <name type="common">Spotted gar</name>
    <dbReference type="NCBI Taxonomy" id="7918"/>
    <lineage>
        <taxon>Eukaryota</taxon>
        <taxon>Metazoa</taxon>
        <taxon>Chordata</taxon>
        <taxon>Craniata</taxon>
        <taxon>Vertebrata</taxon>
        <taxon>Euteleostomi</taxon>
        <taxon>Actinopterygii</taxon>
        <taxon>Neopterygii</taxon>
        <taxon>Holostei</taxon>
        <taxon>Semionotiformes</taxon>
        <taxon>Lepisosteidae</taxon>
        <taxon>Lepisosteus</taxon>
    </lineage>
</organism>
<keyword evidence="9 13" id="KW-0675">Receptor</keyword>
<feature type="transmembrane region" description="Helical" evidence="14">
    <location>
        <begin position="174"/>
        <end position="197"/>
    </location>
</feature>
<dbReference type="SUPFAM" id="SSF81321">
    <property type="entry name" value="Family A G protein-coupled receptor-like"/>
    <property type="match status" value="1"/>
</dbReference>
<keyword evidence="3 13" id="KW-0812">Transmembrane</keyword>
<dbReference type="Bgee" id="ENSLOCG00000000794">
    <property type="expression patterns" value="Expressed in bone element and 5 other cell types or tissues"/>
</dbReference>
<dbReference type="AlphaFoldDB" id="W5LXM4"/>
<evidence type="ECO:0000256" key="12">
    <source>
        <dbReference type="ARBA" id="ARBA00069929"/>
    </source>
</evidence>
<dbReference type="STRING" id="7918.ENSLOCP00000000881"/>
<dbReference type="GO" id="GO:0007204">
    <property type="term" value="P:positive regulation of cytosolic calcium ion concentration"/>
    <property type="evidence" value="ECO:0000318"/>
    <property type="project" value="GO_Central"/>
</dbReference>
<dbReference type="GeneTree" id="ENSGT01050000244848"/>
<dbReference type="EMBL" id="AHAT01023931">
    <property type="status" value="NOT_ANNOTATED_CDS"/>
    <property type="molecule type" value="Genomic_DNA"/>
</dbReference>
<evidence type="ECO:0000256" key="2">
    <source>
        <dbReference type="ARBA" id="ARBA00022475"/>
    </source>
</evidence>
<dbReference type="GO" id="GO:0042113">
    <property type="term" value="P:B cell activation"/>
    <property type="evidence" value="ECO:0007669"/>
    <property type="project" value="UniProtKB-KW"/>
</dbReference>
<keyword evidence="8" id="KW-1015">Disulfide bond</keyword>
<dbReference type="InterPro" id="IPR050119">
    <property type="entry name" value="CCR1-9-like"/>
</dbReference>
<evidence type="ECO:0000256" key="3">
    <source>
        <dbReference type="ARBA" id="ARBA00022692"/>
    </source>
</evidence>
<keyword evidence="2" id="KW-1003">Cell membrane</keyword>
<feature type="transmembrane region" description="Helical" evidence="14">
    <location>
        <begin position="98"/>
        <end position="120"/>
    </location>
</feature>
<dbReference type="GO" id="GO:0019722">
    <property type="term" value="P:calcium-mediated signaling"/>
    <property type="evidence" value="ECO:0000318"/>
    <property type="project" value="GO_Central"/>
</dbReference>
<feature type="transmembrane region" description="Helical" evidence="14">
    <location>
        <begin position="266"/>
        <end position="284"/>
    </location>
</feature>
<feature type="transmembrane region" description="Helical" evidence="14">
    <location>
        <begin position="140"/>
        <end position="162"/>
    </location>
</feature>
<dbReference type="InterPro" id="IPR000355">
    <property type="entry name" value="Chemokine_rcpt"/>
</dbReference>
<keyword evidence="4" id="KW-0075">B-cell activation</keyword>
<dbReference type="GO" id="GO:0016493">
    <property type="term" value="F:C-C chemokine receptor activity"/>
    <property type="evidence" value="ECO:0000318"/>
    <property type="project" value="GO_Central"/>
</dbReference>
<proteinExistence type="inferred from homology"/>
<evidence type="ECO:0000256" key="1">
    <source>
        <dbReference type="ARBA" id="ARBA00004651"/>
    </source>
</evidence>
<feature type="transmembrane region" description="Helical" evidence="14">
    <location>
        <begin position="65"/>
        <end position="86"/>
    </location>
</feature>
<evidence type="ECO:0000256" key="5">
    <source>
        <dbReference type="ARBA" id="ARBA00022989"/>
    </source>
</evidence>
<dbReference type="GeneID" id="102695624"/>
<evidence type="ECO:0000256" key="4">
    <source>
        <dbReference type="ARBA" id="ARBA00022936"/>
    </source>
</evidence>
<dbReference type="HOGENOM" id="CLU_009579_8_3_1"/>
<dbReference type="RefSeq" id="XP_015192825.1">
    <property type="nucleotide sequence ID" value="XM_015337339.1"/>
</dbReference>
<dbReference type="GO" id="GO:0060326">
    <property type="term" value="P:cell chemotaxis"/>
    <property type="evidence" value="ECO:0000318"/>
    <property type="project" value="GO_Central"/>
</dbReference>
<reference evidence="16" key="2">
    <citation type="submission" date="2025-08" db="UniProtKB">
        <authorList>
            <consortium name="Ensembl"/>
        </authorList>
    </citation>
    <scope>IDENTIFICATION</scope>
</reference>
<evidence type="ECO:0000256" key="11">
    <source>
        <dbReference type="ARBA" id="ARBA00023224"/>
    </source>
</evidence>
<accession>W5LXM4</accession>
<keyword evidence="5 14" id="KW-1133">Transmembrane helix</keyword>
<reference evidence="16" key="3">
    <citation type="submission" date="2025-09" db="UniProtKB">
        <authorList>
            <consortium name="Ensembl"/>
        </authorList>
    </citation>
    <scope>IDENTIFICATION</scope>
</reference>
<dbReference type="InParanoid" id="W5LXM4"/>
<feature type="transmembrane region" description="Helical" evidence="14">
    <location>
        <begin position="229"/>
        <end position="254"/>
    </location>
</feature>
<dbReference type="Gene3D" id="1.20.1070.10">
    <property type="entry name" value="Rhodopsin 7-helix transmembrane proteins"/>
    <property type="match status" value="1"/>
</dbReference>
<sequence>MKQFYNTMPMSFELSLDDVSSLELGDYGINETEGNGTMDSGPFTCDGAAGEDAGLRLFHTVLLPLLYGAVLLLGLLGNGLLLAVLLRRRRGLRVTEVYLLHLALADLLLLLTLPFAMAHAGLGWLFGGFLCRAVGVAHRLNFLCSSLLLACIGFDRYLAIVHAVRSLQSRRLRAVHLTCACVWLLCLALSLPSAAFLSVEPARPNASRQACGFLSHGLHANNWLLTSRLLTHLLCFFLPLAVMLYCYSAVVATLRHSQRGLEKQGAIRLALLITLVFCLCWLPYNVSVLLETLGALGVLEQDCAGRRRLSQATGVTESLGYAHCCLNPLLYAFLGVRFRQDLRRLLASWGCPLGLCSCQDPHARGRERASRMSISEGGPTTSSSLI</sequence>
<dbReference type="OMA" id="FTKNCLL"/>
<dbReference type="InterPro" id="IPR000276">
    <property type="entry name" value="GPCR_Rhodpsn"/>
</dbReference>
<dbReference type="FunFam" id="1.20.1070.10:FF:000143">
    <property type="entry name" value="C-X-C chemokine receptor type 5"/>
    <property type="match status" value="1"/>
</dbReference>
<dbReference type="PRINTS" id="PR00237">
    <property type="entry name" value="GPCRRHODOPSN"/>
</dbReference>
<evidence type="ECO:0000256" key="10">
    <source>
        <dbReference type="ARBA" id="ARBA00023180"/>
    </source>
</evidence>
<dbReference type="KEGG" id="loc:102695624"/>
<protein>
    <recommendedName>
        <fullName evidence="12">C-X-C chemokine receptor type 5</fullName>
    </recommendedName>
</protein>